<evidence type="ECO:0000313" key="2">
    <source>
        <dbReference type="Proteomes" id="UP000191408"/>
    </source>
</evidence>
<name>A0A1V6N958_PENPO</name>
<accession>A0A1V6N958</accession>
<sequence>MLQTAPWDRGRPCAYNQVKPVETETTGLSDEELEEILQRLLAKGSEVHQILHSNEWDTLLVSAHCRDPSNPRQLLVFHMLLGLFAEAHPVERNRYGYVAGGPKSPSHNLTGLEYFLSMPDGMNQHFDD</sequence>
<proteinExistence type="predicted"/>
<organism evidence="1 2">
    <name type="scientific">Penicillium polonicum</name>
    <dbReference type="NCBI Taxonomy" id="60169"/>
    <lineage>
        <taxon>Eukaryota</taxon>
        <taxon>Fungi</taxon>
        <taxon>Dikarya</taxon>
        <taxon>Ascomycota</taxon>
        <taxon>Pezizomycotina</taxon>
        <taxon>Eurotiomycetes</taxon>
        <taxon>Eurotiomycetidae</taxon>
        <taxon>Eurotiales</taxon>
        <taxon>Aspergillaceae</taxon>
        <taxon>Penicillium</taxon>
    </lineage>
</organism>
<dbReference type="AlphaFoldDB" id="A0A1V6N958"/>
<comment type="caution">
    <text evidence="1">The sequence shown here is derived from an EMBL/GenBank/DDBJ whole genome shotgun (WGS) entry which is preliminary data.</text>
</comment>
<protein>
    <submittedName>
        <fullName evidence="1">Uncharacterized protein</fullName>
    </submittedName>
</protein>
<dbReference type="Proteomes" id="UP000191408">
    <property type="component" value="Unassembled WGS sequence"/>
</dbReference>
<evidence type="ECO:0000313" key="1">
    <source>
        <dbReference type="EMBL" id="OQD61231.1"/>
    </source>
</evidence>
<reference evidence="2" key="1">
    <citation type="journal article" date="2017" name="Nat. Microbiol.">
        <title>Global analysis of biosynthetic gene clusters reveals vast potential of secondary metabolite production in Penicillium species.</title>
        <authorList>
            <person name="Nielsen J.C."/>
            <person name="Grijseels S."/>
            <person name="Prigent S."/>
            <person name="Ji B."/>
            <person name="Dainat J."/>
            <person name="Nielsen K.F."/>
            <person name="Frisvad J.C."/>
            <person name="Workman M."/>
            <person name="Nielsen J."/>
        </authorList>
    </citation>
    <scope>NUCLEOTIDE SEQUENCE [LARGE SCALE GENOMIC DNA]</scope>
    <source>
        <strain evidence="2">IBT 4502</strain>
    </source>
</reference>
<keyword evidence="2" id="KW-1185">Reference proteome</keyword>
<gene>
    <name evidence="1" type="ORF">PENPOL_c018G07159</name>
</gene>
<dbReference type="EMBL" id="MDYM01000018">
    <property type="protein sequence ID" value="OQD61231.1"/>
    <property type="molecule type" value="Genomic_DNA"/>
</dbReference>